<evidence type="ECO:0000259" key="6">
    <source>
        <dbReference type="PROSITE" id="PS51007"/>
    </source>
</evidence>
<reference evidence="8" key="1">
    <citation type="submission" date="2017-04" db="EMBL/GenBank/DDBJ databases">
        <authorList>
            <person name="Varghese N."/>
            <person name="Submissions S."/>
        </authorList>
    </citation>
    <scope>NUCLEOTIDE SEQUENCE [LARGE SCALE GENOMIC DNA]</scope>
    <source>
        <strain evidence="8">B4P</strain>
    </source>
</reference>
<dbReference type="PANTHER" id="PTHR30600:SF4">
    <property type="entry name" value="CYTOCHROME C DOMAIN-CONTAINING PROTEIN"/>
    <property type="match status" value="1"/>
</dbReference>
<keyword evidence="2 4" id="KW-0479">Metal-binding</keyword>
<accession>A0A1X7EU02</accession>
<dbReference type="GO" id="GO:0009055">
    <property type="term" value="F:electron transfer activity"/>
    <property type="evidence" value="ECO:0007669"/>
    <property type="project" value="InterPro"/>
</dbReference>
<gene>
    <name evidence="7" type="ORF">SAMN02982989_1788</name>
</gene>
<dbReference type="STRING" id="464029.SAMN02982989_1788"/>
<dbReference type="SUPFAM" id="SSF46626">
    <property type="entry name" value="Cytochrome c"/>
    <property type="match status" value="1"/>
</dbReference>
<dbReference type="GO" id="GO:0046872">
    <property type="term" value="F:metal ion binding"/>
    <property type="evidence" value="ECO:0007669"/>
    <property type="project" value="UniProtKB-KW"/>
</dbReference>
<dbReference type="EMBL" id="FXAF01000006">
    <property type="protein sequence ID" value="SMF39899.1"/>
    <property type="molecule type" value="Genomic_DNA"/>
</dbReference>
<feature type="transmembrane region" description="Helical" evidence="5">
    <location>
        <begin position="97"/>
        <end position="118"/>
    </location>
</feature>
<name>A0A1X7EU02_9HYPH</name>
<dbReference type="AlphaFoldDB" id="A0A1X7EU02"/>
<sequence length="603" mass="65028">MTYGGKLRGIPISPLEGGDARQGRGGYFPATFIDRLRYDVVTPLCHSRDISPSRGEIRGSLPPSSSLTCNGFPSEWTGWGGASSRQSMTPAIRRKSIPIFLLPVLSGALLLTPLIAAGGDPIFPTTRSDLNPKDQKRVEAVTRPTTDFSKPEQFELMEGGAATSRAIVNGNAFSHFSANLTFEEEETFKLGNALFTKLWVSAPSSTQASDGLGPLFNARACQSCHLKDGRGHPPEGSADATSMFLRLARPARTDEEREAIADYRKLNFPDATYGEQLQDLAVPGLKSEGRMQISYEEIPVTLAGGEVVHLRKPAYSVAGLSHGPLESDVTVSPRVAPPMIGMGLIQAIHESDILAKADPDDRDGDGISGKPALVRDHRSGELKLGRFGYKAQNATIRDQSASAFAGDMGISTPDNPSSHGDCTKAEAECLAMPTGVQERLGPVEAPDPVMELVTFYSENLAVPARRDLADPTVLKGKQLFQQSGCIACHTPKFVTRRDAGNKAHAFQLIWPYSDFLLHDMGEGLADGQQVGVADGREWRTQPLWGIGLTETVNGHTFFLHDGRARNLTEAILWHGGEAQKARDAFAALSKDDRAALVKFLGSL</sequence>
<dbReference type="InterPro" id="IPR009056">
    <property type="entry name" value="Cyt_c-like_dom"/>
</dbReference>
<dbReference type="Pfam" id="PF06537">
    <property type="entry name" value="DHOR"/>
    <property type="match status" value="1"/>
</dbReference>
<keyword evidence="1 4" id="KW-0349">Heme</keyword>
<dbReference type="InterPro" id="IPR010538">
    <property type="entry name" value="DHOR"/>
</dbReference>
<dbReference type="GO" id="GO:0020037">
    <property type="term" value="F:heme binding"/>
    <property type="evidence" value="ECO:0007669"/>
    <property type="project" value="InterPro"/>
</dbReference>
<dbReference type="Proteomes" id="UP000192903">
    <property type="component" value="Unassembled WGS sequence"/>
</dbReference>
<keyword evidence="3 4" id="KW-0408">Iron</keyword>
<keyword evidence="5" id="KW-0472">Membrane</keyword>
<evidence type="ECO:0000256" key="2">
    <source>
        <dbReference type="ARBA" id="ARBA00022723"/>
    </source>
</evidence>
<keyword evidence="8" id="KW-1185">Reference proteome</keyword>
<keyword evidence="5" id="KW-0812">Transmembrane</keyword>
<organism evidence="7 8">
    <name type="scientific">Xaviernesmea oryzae</name>
    <dbReference type="NCBI Taxonomy" id="464029"/>
    <lineage>
        <taxon>Bacteria</taxon>
        <taxon>Pseudomonadati</taxon>
        <taxon>Pseudomonadota</taxon>
        <taxon>Alphaproteobacteria</taxon>
        <taxon>Hyphomicrobiales</taxon>
        <taxon>Rhizobiaceae</taxon>
        <taxon>Rhizobium/Agrobacterium group</taxon>
        <taxon>Xaviernesmea</taxon>
    </lineage>
</organism>
<keyword evidence="5" id="KW-1133">Transmembrane helix</keyword>
<dbReference type="Gene3D" id="1.10.760.10">
    <property type="entry name" value="Cytochrome c-like domain"/>
    <property type="match status" value="1"/>
</dbReference>
<dbReference type="InterPro" id="IPR036909">
    <property type="entry name" value="Cyt_c-like_dom_sf"/>
</dbReference>
<dbReference type="PANTHER" id="PTHR30600">
    <property type="entry name" value="CYTOCHROME C PEROXIDASE-RELATED"/>
    <property type="match status" value="1"/>
</dbReference>
<evidence type="ECO:0000256" key="3">
    <source>
        <dbReference type="ARBA" id="ARBA00023004"/>
    </source>
</evidence>
<protein>
    <submittedName>
        <fullName evidence="7">CxxC motif-containing protein, DUF1111 family</fullName>
    </submittedName>
</protein>
<dbReference type="PROSITE" id="PS51007">
    <property type="entry name" value="CYTC"/>
    <property type="match status" value="1"/>
</dbReference>
<evidence type="ECO:0000256" key="5">
    <source>
        <dbReference type="SAM" id="Phobius"/>
    </source>
</evidence>
<evidence type="ECO:0000313" key="7">
    <source>
        <dbReference type="EMBL" id="SMF39899.1"/>
    </source>
</evidence>
<proteinExistence type="predicted"/>
<evidence type="ECO:0000256" key="4">
    <source>
        <dbReference type="PROSITE-ProRule" id="PRU00433"/>
    </source>
</evidence>
<dbReference type="InterPro" id="IPR051395">
    <property type="entry name" value="Cytochrome_c_Peroxidase/MauG"/>
</dbReference>
<evidence type="ECO:0000256" key="1">
    <source>
        <dbReference type="ARBA" id="ARBA00022617"/>
    </source>
</evidence>
<evidence type="ECO:0000313" key="8">
    <source>
        <dbReference type="Proteomes" id="UP000192903"/>
    </source>
</evidence>
<dbReference type="GO" id="GO:0004130">
    <property type="term" value="F:cytochrome-c peroxidase activity"/>
    <property type="evidence" value="ECO:0007669"/>
    <property type="project" value="TreeGrafter"/>
</dbReference>
<feature type="domain" description="Cytochrome c" evidence="6">
    <location>
        <begin position="471"/>
        <end position="603"/>
    </location>
</feature>